<gene>
    <name evidence="2" type="ORF">GCM10022252_03840</name>
</gene>
<dbReference type="RefSeq" id="WP_344914321.1">
    <property type="nucleotide sequence ID" value="NZ_BAABAQ010000001.1"/>
</dbReference>
<keyword evidence="3" id="KW-1185">Reference proteome</keyword>
<feature type="compositionally biased region" description="Basic and acidic residues" evidence="1">
    <location>
        <begin position="10"/>
        <end position="19"/>
    </location>
</feature>
<evidence type="ECO:0008006" key="4">
    <source>
        <dbReference type="Google" id="ProtNLM"/>
    </source>
</evidence>
<accession>A0ABP8AA64</accession>
<dbReference type="EMBL" id="BAABAQ010000001">
    <property type="protein sequence ID" value="GAA4180657.1"/>
    <property type="molecule type" value="Genomic_DNA"/>
</dbReference>
<protein>
    <recommendedName>
        <fullName evidence="4">DUF4178 domain-containing protein</fullName>
    </recommendedName>
</protein>
<evidence type="ECO:0000256" key="1">
    <source>
        <dbReference type="SAM" id="MobiDB-lite"/>
    </source>
</evidence>
<organism evidence="2 3">
    <name type="scientific">Streptosporangium oxazolinicum</name>
    <dbReference type="NCBI Taxonomy" id="909287"/>
    <lineage>
        <taxon>Bacteria</taxon>
        <taxon>Bacillati</taxon>
        <taxon>Actinomycetota</taxon>
        <taxon>Actinomycetes</taxon>
        <taxon>Streptosporangiales</taxon>
        <taxon>Streptosporangiaceae</taxon>
        <taxon>Streptosporangium</taxon>
    </lineage>
</organism>
<reference evidence="3" key="1">
    <citation type="journal article" date="2019" name="Int. J. Syst. Evol. Microbiol.">
        <title>The Global Catalogue of Microorganisms (GCM) 10K type strain sequencing project: providing services to taxonomists for standard genome sequencing and annotation.</title>
        <authorList>
            <consortium name="The Broad Institute Genomics Platform"/>
            <consortium name="The Broad Institute Genome Sequencing Center for Infectious Disease"/>
            <person name="Wu L."/>
            <person name="Ma J."/>
        </authorList>
    </citation>
    <scope>NUCLEOTIDE SEQUENCE [LARGE SCALE GENOMIC DNA]</scope>
    <source>
        <strain evidence="3">JCM 17388</strain>
    </source>
</reference>
<name>A0ABP8AA64_9ACTN</name>
<dbReference type="Proteomes" id="UP001501251">
    <property type="component" value="Unassembled WGS sequence"/>
</dbReference>
<feature type="region of interest" description="Disordered" evidence="1">
    <location>
        <begin position="119"/>
        <end position="148"/>
    </location>
</feature>
<evidence type="ECO:0000313" key="2">
    <source>
        <dbReference type="EMBL" id="GAA4180657.1"/>
    </source>
</evidence>
<comment type="caution">
    <text evidence="2">The sequence shown here is derived from an EMBL/GenBank/DDBJ whole genome shotgun (WGS) entry which is preliminary data.</text>
</comment>
<evidence type="ECO:0000313" key="3">
    <source>
        <dbReference type="Proteomes" id="UP001501251"/>
    </source>
</evidence>
<feature type="region of interest" description="Disordered" evidence="1">
    <location>
        <begin position="1"/>
        <end position="25"/>
    </location>
</feature>
<sequence>MDFFTAPPAPDREPEEEKTLPPWLGPPDTVLGRTVDISRTLFHSEALVIVLTSAVAFPEGAKLYIRMAARPVEGVNKDTWWERRDLMFERRHRRFHPGTSLEDEVLRFGVRFPDGGKATTVDGRPHYGGEWPPPRPDGPILQERGGGGGGGGDHFISFGWNLWLWPLPPAEPFEFAVEWPAFDVPLTFTEIDGAAIAAASEHARPYWP</sequence>
<proteinExistence type="predicted"/>